<reference evidence="1 2" key="1">
    <citation type="submission" date="2016-04" db="EMBL/GenBank/DDBJ databases">
        <title>Genome analyses suggest a sexual origin of heterokaryosis in a supposedly ancient asexual fungus.</title>
        <authorList>
            <person name="Ropars J."/>
            <person name="Sedzielewska K."/>
            <person name="Noel J."/>
            <person name="Charron P."/>
            <person name="Farinelli L."/>
            <person name="Marton T."/>
            <person name="Kruger M."/>
            <person name="Pelin A."/>
            <person name="Brachmann A."/>
            <person name="Corradi N."/>
        </authorList>
    </citation>
    <scope>NUCLEOTIDE SEQUENCE [LARGE SCALE GENOMIC DNA]</scope>
    <source>
        <strain evidence="1 2">C2</strain>
    </source>
</reference>
<dbReference type="EMBL" id="LLXL01006026">
    <property type="protein sequence ID" value="PKK56201.1"/>
    <property type="molecule type" value="Genomic_DNA"/>
</dbReference>
<organism evidence="1 2">
    <name type="scientific">Rhizophagus irregularis</name>
    <dbReference type="NCBI Taxonomy" id="588596"/>
    <lineage>
        <taxon>Eukaryota</taxon>
        <taxon>Fungi</taxon>
        <taxon>Fungi incertae sedis</taxon>
        <taxon>Mucoromycota</taxon>
        <taxon>Glomeromycotina</taxon>
        <taxon>Glomeromycetes</taxon>
        <taxon>Glomerales</taxon>
        <taxon>Glomeraceae</taxon>
        <taxon>Rhizophagus</taxon>
    </lineage>
</organism>
<dbReference type="Proteomes" id="UP000233469">
    <property type="component" value="Unassembled WGS sequence"/>
</dbReference>
<comment type="caution">
    <text evidence="1">The sequence shown here is derived from an EMBL/GenBank/DDBJ whole genome shotgun (WGS) entry which is preliminary data.</text>
</comment>
<gene>
    <name evidence="1" type="ORF">RhiirC2_800532</name>
</gene>
<dbReference type="AlphaFoldDB" id="A0A2N1M3J5"/>
<accession>A0A2N1M3J5</accession>
<dbReference type="Gene3D" id="3.60.10.10">
    <property type="entry name" value="Endonuclease/exonuclease/phosphatase"/>
    <property type="match status" value="1"/>
</dbReference>
<evidence type="ECO:0008006" key="3">
    <source>
        <dbReference type="Google" id="ProtNLM"/>
    </source>
</evidence>
<name>A0A2N1M3J5_9GLOM</name>
<evidence type="ECO:0000313" key="2">
    <source>
        <dbReference type="Proteomes" id="UP000233469"/>
    </source>
</evidence>
<sequence>MDDNEFDSHNFSPPVYKVNPTDLLNCAHWNVRVFLLGDLNCSIDNRFSSSAKNLRLLQYLHTNHFVDCYALDPITELPLPTHFYKSNGIDLSSRIDYIWLSPSLPFTLLSVDTVDKDSPVQISDHSPISVLLDGTCISHAISKARKKHKQQHRTVISHKAATPAMWESFTTTINLELCNLPSLDLDSLWIKLKKTLSKAARSHLPVRKVYTSRLDKYPAPIVSLISSMRAVDSINVKLHGNPIVVGSNWTNISSHLIHINSNLSPLLMIWYYHHYFLRMSILDLIYEKCLKDSKDIFILF</sequence>
<evidence type="ECO:0000313" key="1">
    <source>
        <dbReference type="EMBL" id="PKK56201.1"/>
    </source>
</evidence>
<proteinExistence type="predicted"/>
<dbReference type="SUPFAM" id="SSF56219">
    <property type="entry name" value="DNase I-like"/>
    <property type="match status" value="1"/>
</dbReference>
<protein>
    <recommendedName>
        <fullName evidence="3">Endonuclease/exonuclease/phosphatase domain-containing protein</fullName>
    </recommendedName>
</protein>
<reference evidence="1 2" key="2">
    <citation type="submission" date="2017-10" db="EMBL/GenBank/DDBJ databases">
        <title>Extensive intraspecific genome diversity in a model arbuscular mycorrhizal fungus.</title>
        <authorList>
            <person name="Chen E.C.H."/>
            <person name="Morin E."/>
            <person name="Baudet D."/>
            <person name="Noel J."/>
            <person name="Ndikumana S."/>
            <person name="Charron P."/>
            <person name="St-Onge C."/>
            <person name="Giorgi J."/>
            <person name="Grigoriev I.V."/>
            <person name="Roux C."/>
            <person name="Martin F.M."/>
            <person name="Corradi N."/>
        </authorList>
    </citation>
    <scope>NUCLEOTIDE SEQUENCE [LARGE SCALE GENOMIC DNA]</scope>
    <source>
        <strain evidence="1 2">C2</strain>
    </source>
</reference>
<dbReference type="InterPro" id="IPR036691">
    <property type="entry name" value="Endo/exonu/phosph_ase_sf"/>
</dbReference>